<dbReference type="eggNOG" id="arCOG02087">
    <property type="taxonomic scope" value="Archaea"/>
</dbReference>
<evidence type="ECO:0000313" key="3">
    <source>
        <dbReference type="Proteomes" id="UP000007812"/>
    </source>
</evidence>
<name>F4G037_METCR</name>
<dbReference type="KEGG" id="mcn:Mcup_0428"/>
<dbReference type="RefSeq" id="WP_013737034.1">
    <property type="nucleotide sequence ID" value="NC_015435.1"/>
</dbReference>
<keyword evidence="3" id="KW-1185">Reference proteome</keyword>
<organism evidence="2 3">
    <name type="scientific">Metallosphaera cuprina (strain Ar-4)</name>
    <dbReference type="NCBI Taxonomy" id="1006006"/>
    <lineage>
        <taxon>Archaea</taxon>
        <taxon>Thermoproteota</taxon>
        <taxon>Thermoprotei</taxon>
        <taxon>Sulfolobales</taxon>
        <taxon>Sulfolobaceae</taxon>
        <taxon>Metallosphaera</taxon>
    </lineage>
</organism>
<dbReference type="GO" id="GO:0030246">
    <property type="term" value="F:carbohydrate binding"/>
    <property type="evidence" value="ECO:0007669"/>
    <property type="project" value="InterPro"/>
</dbReference>
<keyword evidence="1" id="KW-0812">Transmembrane</keyword>
<dbReference type="Gene3D" id="2.60.40.1120">
    <property type="entry name" value="Carboxypeptidase-like, regulatory domain"/>
    <property type="match status" value="1"/>
</dbReference>
<reference evidence="2 3" key="1">
    <citation type="journal article" date="2011" name="J. Bacteriol.">
        <title>Complete genome sequence of Metallosphaera cuprina, a metal sulfide-oxidizing archaeon from a hot spring.</title>
        <authorList>
            <person name="Liu L.J."/>
            <person name="You X.Y."/>
            <person name="Zheng H."/>
            <person name="Wang S."/>
            <person name="Jiang C.Y."/>
            <person name="Liu S.J."/>
        </authorList>
    </citation>
    <scope>NUCLEOTIDE SEQUENCE [LARGE SCALE GENOMIC DNA]</scope>
    <source>
        <strain evidence="2 3">Ar-4</strain>
    </source>
</reference>
<feature type="transmembrane region" description="Helical" evidence="1">
    <location>
        <begin position="386"/>
        <end position="406"/>
    </location>
</feature>
<dbReference type="NCBIfam" id="NF040788">
    <property type="entry name" value="S-lay_SlaB_Mtsph"/>
    <property type="match status" value="1"/>
</dbReference>
<dbReference type="SUPFAM" id="SSF49452">
    <property type="entry name" value="Starch-binding domain-like"/>
    <property type="match status" value="1"/>
</dbReference>
<dbReference type="InterPro" id="IPR053696">
    <property type="entry name" value="SlaB_anchor"/>
</dbReference>
<dbReference type="STRING" id="1006006.Mcup_0428"/>
<dbReference type="AlphaFoldDB" id="F4G037"/>
<keyword evidence="1" id="KW-0472">Membrane</keyword>
<protein>
    <submittedName>
        <fullName evidence="2">Uncharacterized protein</fullName>
    </submittedName>
</protein>
<dbReference type="Gene3D" id="2.60.40.1930">
    <property type="match status" value="1"/>
</dbReference>
<dbReference type="HOGENOM" id="CLU_670155_0_0_2"/>
<dbReference type="Proteomes" id="UP000007812">
    <property type="component" value="Chromosome"/>
</dbReference>
<dbReference type="SUPFAM" id="SSF58100">
    <property type="entry name" value="Bacterial hemolysins"/>
    <property type="match status" value="1"/>
</dbReference>
<dbReference type="Gene3D" id="1.20.5.340">
    <property type="match status" value="1"/>
</dbReference>
<dbReference type="EMBL" id="CP002656">
    <property type="protein sequence ID" value="AEB94536.1"/>
    <property type="molecule type" value="Genomic_DNA"/>
</dbReference>
<dbReference type="PATRIC" id="fig|1006006.8.peg.431"/>
<dbReference type="Pfam" id="PF13620">
    <property type="entry name" value="CarboxypepD_reg"/>
    <property type="match status" value="1"/>
</dbReference>
<evidence type="ECO:0000256" key="1">
    <source>
        <dbReference type="SAM" id="Phobius"/>
    </source>
</evidence>
<proteinExistence type="predicted"/>
<gene>
    <name evidence="2" type="ordered locus">Mcup_0428</name>
</gene>
<dbReference type="GeneID" id="10492622"/>
<accession>F4G037</accession>
<dbReference type="eggNOG" id="arCOG08705">
    <property type="taxonomic scope" value="Archaea"/>
</dbReference>
<sequence length="410" mass="42917">MRFNFLPLILLTFLVVPVISFASPAIITVSTQPVYHPGQTVFIEGTTSPNTLVGITIYNPSGSVIYSNTTTSSSTGAYQLKAFTFPSSPTGPYQYGTYTVHVGTSQGLTNSTTFQFQPLLSTVTVIVVNPQGSPVSGATVQANSAQNVTNGSGIATLQLPSGTYTLRVVPPAPYATAEENITVTAPQPLTVKVTVQVQALILSVVKVISPNVYLQNVQSGTGITMLGGTTLTVYTTVTYLGQPVSGATVTATYNGTTYTAQYMNGNYVFNVTVNNVQYESDLQIVATYAGMNSNQVTLPLTVNLNEQAAISKTLSSLNASLISLTNTVNSLSGTVSSLTNTVNSLTQKLSSLNASITSLQSSVQTLNSEYSSLSGRVGSISGTVDIALAVSVIAIIIAIVVLILLFRKVS</sequence>
<keyword evidence="1" id="KW-1133">Transmembrane helix</keyword>
<dbReference type="OrthoDB" id="34746at2157"/>
<dbReference type="InterPro" id="IPR013784">
    <property type="entry name" value="Carb-bd-like_fold"/>
</dbReference>
<evidence type="ECO:0000313" key="2">
    <source>
        <dbReference type="EMBL" id="AEB94536.1"/>
    </source>
</evidence>